<gene>
    <name evidence="2" type="ORF">F0P94_18075</name>
</gene>
<comment type="caution">
    <text evidence="2">The sequence shown here is derived from an EMBL/GenBank/DDBJ whole genome shotgun (WGS) entry which is preliminary data.</text>
</comment>
<proteinExistence type="predicted"/>
<accession>A0A5N1INZ5</accession>
<dbReference type="Gene3D" id="1.10.472.60">
    <property type="entry name" value="putative protein disulfide isomerase domain"/>
    <property type="match status" value="1"/>
</dbReference>
<dbReference type="EMBL" id="VTWT01000012">
    <property type="protein sequence ID" value="KAA9325491.1"/>
    <property type="molecule type" value="Genomic_DNA"/>
</dbReference>
<evidence type="ECO:0000313" key="2">
    <source>
        <dbReference type="EMBL" id="KAA9325491.1"/>
    </source>
</evidence>
<reference evidence="2 3" key="1">
    <citation type="submission" date="2019-09" db="EMBL/GenBank/DDBJ databases">
        <title>Genome sequence of Adhaeribacter sp. M2.</title>
        <authorList>
            <person name="Srinivasan S."/>
        </authorList>
    </citation>
    <scope>NUCLEOTIDE SEQUENCE [LARGE SCALE GENOMIC DNA]</scope>
    <source>
        <strain evidence="2 3">M2</strain>
    </source>
</reference>
<dbReference type="Proteomes" id="UP000326570">
    <property type="component" value="Unassembled WGS sequence"/>
</dbReference>
<organism evidence="2 3">
    <name type="scientific">Adhaeribacter soli</name>
    <dbReference type="NCBI Taxonomy" id="2607655"/>
    <lineage>
        <taxon>Bacteria</taxon>
        <taxon>Pseudomonadati</taxon>
        <taxon>Bacteroidota</taxon>
        <taxon>Cytophagia</taxon>
        <taxon>Cytophagales</taxon>
        <taxon>Hymenobacteraceae</taxon>
        <taxon>Adhaeribacter</taxon>
    </lineage>
</organism>
<dbReference type="PANTHER" id="PTHR13887">
    <property type="entry name" value="GLUTATHIONE S-TRANSFERASE KAPPA"/>
    <property type="match status" value="1"/>
</dbReference>
<feature type="domain" description="DSBA-like thioredoxin" evidence="1">
    <location>
        <begin position="9"/>
        <end position="205"/>
    </location>
</feature>
<dbReference type="SUPFAM" id="SSF52833">
    <property type="entry name" value="Thioredoxin-like"/>
    <property type="match status" value="1"/>
</dbReference>
<evidence type="ECO:0000313" key="3">
    <source>
        <dbReference type="Proteomes" id="UP000326570"/>
    </source>
</evidence>
<evidence type="ECO:0000259" key="1">
    <source>
        <dbReference type="Pfam" id="PF01323"/>
    </source>
</evidence>
<dbReference type="Gene3D" id="3.40.30.10">
    <property type="entry name" value="Glutaredoxin"/>
    <property type="match status" value="1"/>
</dbReference>
<dbReference type="InterPro" id="IPR036249">
    <property type="entry name" value="Thioredoxin-like_sf"/>
</dbReference>
<keyword evidence="3" id="KW-1185">Reference proteome</keyword>
<dbReference type="CDD" id="cd03025">
    <property type="entry name" value="DsbA_FrnE_like"/>
    <property type="match status" value="1"/>
</dbReference>
<dbReference type="PANTHER" id="PTHR13887:SF54">
    <property type="entry name" value="DSBA FAMILY PROTEIN"/>
    <property type="match status" value="1"/>
</dbReference>
<dbReference type="AlphaFoldDB" id="A0A5N1INZ5"/>
<dbReference type="Pfam" id="PF01323">
    <property type="entry name" value="DSBA"/>
    <property type="match status" value="1"/>
</dbReference>
<sequence>MQKPVFYYVYDGLCGWCFGFAPVVAKVQAAFHDKLSFEVLSGGMITGTRVGPIKEMAGYIKNAVPRLKQVTGITFGDAYLNEVLENGTYISNSLPPAIALAIFKEQFPDRQVHFAHSIQNLHFLEGKDLNNVNVYLPLAEAAGISEADFRAKFNDVKYREAAEKEFQLVQNWGIDGFPAVVIEKDEQLYLLSQGYQSYEDLTSTLNQLLEGKIGQKENS</sequence>
<dbReference type="RefSeq" id="WP_150905692.1">
    <property type="nucleotide sequence ID" value="NZ_VTWT01000012.1"/>
</dbReference>
<dbReference type="GO" id="GO:0016491">
    <property type="term" value="F:oxidoreductase activity"/>
    <property type="evidence" value="ECO:0007669"/>
    <property type="project" value="InterPro"/>
</dbReference>
<dbReference type="InterPro" id="IPR001853">
    <property type="entry name" value="DSBA-like_thioredoxin_dom"/>
</dbReference>
<name>A0A5N1INZ5_9BACT</name>
<protein>
    <submittedName>
        <fullName evidence="2">DsbA family protein</fullName>
    </submittedName>
</protein>